<name>A0AAJ0HM63_9PEZI</name>
<protein>
    <submittedName>
        <fullName evidence="1">Uncharacterized protein</fullName>
    </submittedName>
</protein>
<proteinExistence type="predicted"/>
<keyword evidence="2" id="KW-1185">Reference proteome</keyword>
<accession>A0AAJ0HM63</accession>
<evidence type="ECO:0000313" key="2">
    <source>
        <dbReference type="Proteomes" id="UP001275084"/>
    </source>
</evidence>
<organism evidence="1 2">
    <name type="scientific">Lasiosphaeria hispida</name>
    <dbReference type="NCBI Taxonomy" id="260671"/>
    <lineage>
        <taxon>Eukaryota</taxon>
        <taxon>Fungi</taxon>
        <taxon>Dikarya</taxon>
        <taxon>Ascomycota</taxon>
        <taxon>Pezizomycotina</taxon>
        <taxon>Sordariomycetes</taxon>
        <taxon>Sordariomycetidae</taxon>
        <taxon>Sordariales</taxon>
        <taxon>Lasiosphaeriaceae</taxon>
        <taxon>Lasiosphaeria</taxon>
    </lineage>
</organism>
<comment type="caution">
    <text evidence="1">The sequence shown here is derived from an EMBL/GenBank/DDBJ whole genome shotgun (WGS) entry which is preliminary data.</text>
</comment>
<dbReference type="AlphaFoldDB" id="A0AAJ0HM63"/>
<evidence type="ECO:0000313" key="1">
    <source>
        <dbReference type="EMBL" id="KAK3357139.1"/>
    </source>
</evidence>
<sequence length="175" mass="19477">MPAPRNRTMREERDKKVMTFCSAAVVQVLLRALYLSAHPVGRTQKKKRNLEEHAKPNPISLLRCSPFVQGPPPAQRRDDHAPHHCCLPENGKAALSKVRLPLVFPLRFLRCFRTARGGALSWAIPAPRPARAMPAGPMLFGAKFRATFGHSYALEVASYFWARLCGVVDAVVKLA</sequence>
<dbReference type="EMBL" id="JAUIQD010000003">
    <property type="protein sequence ID" value="KAK3357139.1"/>
    <property type="molecule type" value="Genomic_DNA"/>
</dbReference>
<dbReference type="Proteomes" id="UP001275084">
    <property type="component" value="Unassembled WGS sequence"/>
</dbReference>
<reference evidence="1" key="2">
    <citation type="submission" date="2023-06" db="EMBL/GenBank/DDBJ databases">
        <authorList>
            <consortium name="Lawrence Berkeley National Laboratory"/>
            <person name="Haridas S."/>
            <person name="Hensen N."/>
            <person name="Bonometti L."/>
            <person name="Westerberg I."/>
            <person name="Brannstrom I.O."/>
            <person name="Guillou S."/>
            <person name="Cros-Aarteil S."/>
            <person name="Calhoun S."/>
            <person name="Kuo A."/>
            <person name="Mondo S."/>
            <person name="Pangilinan J."/>
            <person name="Riley R."/>
            <person name="Labutti K."/>
            <person name="Andreopoulos B."/>
            <person name="Lipzen A."/>
            <person name="Chen C."/>
            <person name="Yanf M."/>
            <person name="Daum C."/>
            <person name="Ng V."/>
            <person name="Clum A."/>
            <person name="Steindorff A."/>
            <person name="Ohm R."/>
            <person name="Martin F."/>
            <person name="Silar P."/>
            <person name="Natvig D."/>
            <person name="Lalanne C."/>
            <person name="Gautier V."/>
            <person name="Ament-Velasquez S.L."/>
            <person name="Kruys A."/>
            <person name="Hutchinson M.I."/>
            <person name="Powell A.J."/>
            <person name="Barry K."/>
            <person name="Miller A.N."/>
            <person name="Grigoriev I.V."/>
            <person name="Debuchy R."/>
            <person name="Gladieux P."/>
            <person name="Thoren M.H."/>
            <person name="Johannesson H."/>
        </authorList>
    </citation>
    <scope>NUCLEOTIDE SEQUENCE</scope>
    <source>
        <strain evidence="1">CBS 955.72</strain>
    </source>
</reference>
<gene>
    <name evidence="1" type="ORF">B0T25DRAFT_148722</name>
</gene>
<reference evidence="1" key="1">
    <citation type="journal article" date="2023" name="Mol. Phylogenet. Evol.">
        <title>Genome-scale phylogeny and comparative genomics of the fungal order Sordariales.</title>
        <authorList>
            <person name="Hensen N."/>
            <person name="Bonometti L."/>
            <person name="Westerberg I."/>
            <person name="Brannstrom I.O."/>
            <person name="Guillou S."/>
            <person name="Cros-Aarteil S."/>
            <person name="Calhoun S."/>
            <person name="Haridas S."/>
            <person name="Kuo A."/>
            <person name="Mondo S."/>
            <person name="Pangilinan J."/>
            <person name="Riley R."/>
            <person name="LaButti K."/>
            <person name="Andreopoulos B."/>
            <person name="Lipzen A."/>
            <person name="Chen C."/>
            <person name="Yan M."/>
            <person name="Daum C."/>
            <person name="Ng V."/>
            <person name="Clum A."/>
            <person name="Steindorff A."/>
            <person name="Ohm R.A."/>
            <person name="Martin F."/>
            <person name="Silar P."/>
            <person name="Natvig D.O."/>
            <person name="Lalanne C."/>
            <person name="Gautier V."/>
            <person name="Ament-Velasquez S.L."/>
            <person name="Kruys A."/>
            <person name="Hutchinson M.I."/>
            <person name="Powell A.J."/>
            <person name="Barry K."/>
            <person name="Miller A.N."/>
            <person name="Grigoriev I.V."/>
            <person name="Debuchy R."/>
            <person name="Gladieux P."/>
            <person name="Hiltunen Thoren M."/>
            <person name="Johannesson H."/>
        </authorList>
    </citation>
    <scope>NUCLEOTIDE SEQUENCE</scope>
    <source>
        <strain evidence="1">CBS 955.72</strain>
    </source>
</reference>